<proteinExistence type="predicted"/>
<dbReference type="Proteomes" id="UP000078541">
    <property type="component" value="Unassembled WGS sequence"/>
</dbReference>
<gene>
    <name evidence="1" type="ORF">ALC56_09151</name>
</gene>
<feature type="non-terminal residue" evidence="1">
    <location>
        <position position="1"/>
    </location>
</feature>
<accession>A0A151JUW5</accession>
<evidence type="ECO:0000313" key="2">
    <source>
        <dbReference type="Proteomes" id="UP000078541"/>
    </source>
</evidence>
<reference evidence="1 2" key="1">
    <citation type="submission" date="2016-03" db="EMBL/GenBank/DDBJ databases">
        <title>Trachymyrmex septentrionalis WGS genome.</title>
        <authorList>
            <person name="Nygaard S."/>
            <person name="Hu H."/>
            <person name="Boomsma J."/>
            <person name="Zhang G."/>
        </authorList>
    </citation>
    <scope>NUCLEOTIDE SEQUENCE [LARGE SCALE GENOMIC DNA]</scope>
    <source>
        <strain evidence="1">Tsep2-gDNA-1</strain>
        <tissue evidence="1">Whole body</tissue>
    </source>
</reference>
<evidence type="ECO:0000313" key="1">
    <source>
        <dbReference type="EMBL" id="KYN36501.1"/>
    </source>
</evidence>
<dbReference type="STRING" id="34720.A0A151JUW5"/>
<name>A0A151JUW5_9HYME</name>
<protein>
    <submittedName>
        <fullName evidence="1">Uncharacterized protein</fullName>
    </submittedName>
</protein>
<keyword evidence="2" id="KW-1185">Reference proteome</keyword>
<organism evidence="1 2">
    <name type="scientific">Trachymyrmex septentrionalis</name>
    <dbReference type="NCBI Taxonomy" id="34720"/>
    <lineage>
        <taxon>Eukaryota</taxon>
        <taxon>Metazoa</taxon>
        <taxon>Ecdysozoa</taxon>
        <taxon>Arthropoda</taxon>
        <taxon>Hexapoda</taxon>
        <taxon>Insecta</taxon>
        <taxon>Pterygota</taxon>
        <taxon>Neoptera</taxon>
        <taxon>Endopterygota</taxon>
        <taxon>Hymenoptera</taxon>
        <taxon>Apocrita</taxon>
        <taxon>Aculeata</taxon>
        <taxon>Formicoidea</taxon>
        <taxon>Formicidae</taxon>
        <taxon>Myrmicinae</taxon>
        <taxon>Trachymyrmex</taxon>
    </lineage>
</organism>
<dbReference type="AlphaFoldDB" id="A0A151JUW5"/>
<sequence length="89" mass="10572">YQERFFNSKRKAPHIYKVGELVTVRNFESTLGVSKKILPTFRGPYEVKKILRNDRYFISDLPGFKIRRDSKNKRVWDALGFTYEAATHM</sequence>
<dbReference type="EMBL" id="KQ981743">
    <property type="protein sequence ID" value="KYN36501.1"/>
    <property type="molecule type" value="Genomic_DNA"/>
</dbReference>